<comment type="catalytic activity">
    <reaction evidence="9 10">
        <text>Release of signal peptides from bacterial membrane prolipoproteins. Hydrolyzes -Xaa-Yaa-Zaa-|-(S,diacylglyceryl)Cys-, in which Xaa is hydrophobic (preferably Leu), and Yaa (Ala or Ser) and Zaa (Gly or Ala) have small, neutral side chains.</text>
        <dbReference type="EC" id="3.4.23.36"/>
    </reaction>
</comment>
<dbReference type="PRINTS" id="PR00781">
    <property type="entry name" value="LIPOSIGPTASE"/>
</dbReference>
<feature type="transmembrane region" description="Helical" evidence="9">
    <location>
        <begin position="154"/>
        <end position="178"/>
    </location>
</feature>
<feature type="transmembrane region" description="Helical" evidence="9">
    <location>
        <begin position="116"/>
        <end position="134"/>
    </location>
</feature>
<proteinExistence type="inferred from homology"/>
<evidence type="ECO:0000256" key="1">
    <source>
        <dbReference type="ARBA" id="ARBA00006139"/>
    </source>
</evidence>
<keyword evidence="8 9" id="KW-0472">Membrane</keyword>
<accession>B0TZQ6</accession>
<sequence>MKNIKISAVVALKILLQKLENHVNSLKPKLKYFILAFIIIVVDLYTKYLANTWLEFAQPVKVTSFFNFTLLYNHGAAFSLLSNDQTSWQMIMFATISLIAAIVLIYLIVRQPTSARLNLISFSLILGGALGNFYDRAFQGYVIDFLDFHIGNYHWPSFNTADSAITCGVILLILASLFTKKL</sequence>
<name>B0TZQ6_FRAP2</name>
<evidence type="ECO:0000256" key="7">
    <source>
        <dbReference type="ARBA" id="ARBA00022989"/>
    </source>
</evidence>
<keyword evidence="4 9" id="KW-0812">Transmembrane</keyword>
<keyword evidence="12" id="KW-0449">Lipoprotein</keyword>
<dbReference type="AlphaFoldDB" id="B0TZQ6"/>
<organism evidence="12">
    <name type="scientific">Francisella philomiragia subsp. philomiragia (strain ATCC 25017 / CCUG 19701 / FSC 153 / O#319-036)</name>
    <dbReference type="NCBI Taxonomy" id="484022"/>
    <lineage>
        <taxon>Bacteria</taxon>
        <taxon>Pseudomonadati</taxon>
        <taxon>Pseudomonadota</taxon>
        <taxon>Gammaproteobacteria</taxon>
        <taxon>Thiotrichales</taxon>
        <taxon>Francisellaceae</taxon>
        <taxon>Francisella</taxon>
    </lineage>
</organism>
<feature type="active site" evidence="9">
    <location>
        <position position="162"/>
    </location>
</feature>
<evidence type="ECO:0000256" key="2">
    <source>
        <dbReference type="ARBA" id="ARBA00022475"/>
    </source>
</evidence>
<dbReference type="GO" id="GO:0004190">
    <property type="term" value="F:aspartic-type endopeptidase activity"/>
    <property type="evidence" value="ECO:0007669"/>
    <property type="project" value="UniProtKB-UniRule"/>
</dbReference>
<comment type="pathway">
    <text evidence="9">Protein modification; lipoprotein biosynthesis (signal peptide cleavage).</text>
</comment>
<feature type="transmembrane region" description="Helical" evidence="9">
    <location>
        <begin position="31"/>
        <end position="50"/>
    </location>
</feature>
<evidence type="ECO:0000256" key="10">
    <source>
        <dbReference type="RuleBase" id="RU000594"/>
    </source>
</evidence>
<dbReference type="eggNOG" id="COG0597">
    <property type="taxonomic scope" value="Bacteria"/>
</dbReference>
<feature type="active site" evidence="9">
    <location>
        <position position="144"/>
    </location>
</feature>
<dbReference type="KEGG" id="fph:Fphi_0398"/>
<comment type="function">
    <text evidence="9 10">This protein specifically catalyzes the removal of signal peptides from prolipoproteins.</text>
</comment>
<dbReference type="NCBIfam" id="TIGR00077">
    <property type="entry name" value="lspA"/>
    <property type="match status" value="1"/>
</dbReference>
<dbReference type="Pfam" id="PF01252">
    <property type="entry name" value="Peptidase_A8"/>
    <property type="match status" value="1"/>
</dbReference>
<evidence type="ECO:0000256" key="5">
    <source>
        <dbReference type="ARBA" id="ARBA00022750"/>
    </source>
</evidence>
<dbReference type="PANTHER" id="PTHR33695">
    <property type="entry name" value="LIPOPROTEIN SIGNAL PEPTIDASE"/>
    <property type="match status" value="1"/>
</dbReference>
<evidence type="ECO:0000256" key="8">
    <source>
        <dbReference type="ARBA" id="ARBA00023136"/>
    </source>
</evidence>
<evidence type="ECO:0000256" key="6">
    <source>
        <dbReference type="ARBA" id="ARBA00022801"/>
    </source>
</evidence>
<gene>
    <name evidence="9" type="primary">lspA</name>
    <name evidence="12" type="ordered locus">Fphi_0398</name>
</gene>
<dbReference type="EMBL" id="CP000937">
    <property type="protein sequence ID" value="ABZ86615.1"/>
    <property type="molecule type" value="Genomic_DNA"/>
</dbReference>
<dbReference type="PROSITE" id="PS00855">
    <property type="entry name" value="SPASE_II"/>
    <property type="match status" value="1"/>
</dbReference>
<dbReference type="InterPro" id="IPR001872">
    <property type="entry name" value="Peptidase_A8"/>
</dbReference>
<dbReference type="GO" id="GO:0006508">
    <property type="term" value="P:proteolysis"/>
    <property type="evidence" value="ECO:0007669"/>
    <property type="project" value="UniProtKB-KW"/>
</dbReference>
<comment type="similarity">
    <text evidence="1 9 11">Belongs to the peptidase A8 family.</text>
</comment>
<evidence type="ECO:0000313" key="12">
    <source>
        <dbReference type="EMBL" id="ABZ86615.1"/>
    </source>
</evidence>
<keyword evidence="5 9" id="KW-0064">Aspartyl protease</keyword>
<evidence type="ECO:0000256" key="9">
    <source>
        <dbReference type="HAMAP-Rule" id="MF_00161"/>
    </source>
</evidence>
<dbReference type="HAMAP" id="MF_00161">
    <property type="entry name" value="LspA"/>
    <property type="match status" value="1"/>
</dbReference>
<reference evidence="12" key="1">
    <citation type="submission" date="2009-01" db="EMBL/GenBank/DDBJ databases">
        <title>Complete sequence of chromosome of Francisella philomiragia subsp. philomiragia ATCC 25017.</title>
        <authorList>
            <consortium name="US DOE Joint Genome Institute"/>
            <person name="Copeland A."/>
            <person name="Lucas S."/>
            <person name="Lapidus A."/>
            <person name="Barry K."/>
            <person name="Detter J.C."/>
            <person name="Glavina del Rio T."/>
            <person name="Hammon N."/>
            <person name="Israni S."/>
            <person name="Dalin E."/>
            <person name="Tice H."/>
            <person name="Pitluck S."/>
            <person name="Chain P."/>
            <person name="Malfatti S."/>
            <person name="Shin M."/>
            <person name="Vergez L."/>
            <person name="Schmutz J."/>
            <person name="Larimer F."/>
            <person name="Land M."/>
            <person name="Hauser L."/>
            <person name="Richardson P."/>
        </authorList>
    </citation>
    <scope>NUCLEOTIDE SEQUENCE</scope>
    <source>
        <strain evidence="12">ATCC 25017</strain>
    </source>
</reference>
<dbReference type="EC" id="3.4.23.36" evidence="9"/>
<keyword evidence="7 9" id="KW-1133">Transmembrane helix</keyword>
<comment type="subcellular location">
    <subcellularLocation>
        <location evidence="9">Cell membrane</location>
        <topology evidence="9">Multi-pass membrane protein</topology>
    </subcellularLocation>
</comment>
<dbReference type="HOGENOM" id="CLU_083252_4_0_6"/>
<keyword evidence="2 9" id="KW-1003">Cell membrane</keyword>
<keyword evidence="3 9" id="KW-0645">Protease</keyword>
<dbReference type="GO" id="GO:0005886">
    <property type="term" value="C:plasma membrane"/>
    <property type="evidence" value="ECO:0007669"/>
    <property type="project" value="UniProtKB-SubCell"/>
</dbReference>
<dbReference type="UniPathway" id="UPA00665"/>
<evidence type="ECO:0000256" key="4">
    <source>
        <dbReference type="ARBA" id="ARBA00022692"/>
    </source>
</evidence>
<keyword evidence="6 9" id="KW-0378">Hydrolase</keyword>
<protein>
    <recommendedName>
        <fullName evidence="9">Lipoprotein signal peptidase</fullName>
        <ecNumber evidence="9">3.4.23.36</ecNumber>
    </recommendedName>
    <alternativeName>
        <fullName evidence="9">Prolipoprotein signal peptidase</fullName>
    </alternativeName>
    <alternativeName>
        <fullName evidence="9">Signal peptidase II</fullName>
        <shortName evidence="9">SPase II</shortName>
    </alternativeName>
</protein>
<dbReference type="PANTHER" id="PTHR33695:SF1">
    <property type="entry name" value="LIPOPROTEIN SIGNAL PEPTIDASE"/>
    <property type="match status" value="1"/>
</dbReference>
<evidence type="ECO:0000256" key="3">
    <source>
        <dbReference type="ARBA" id="ARBA00022670"/>
    </source>
</evidence>
<feature type="transmembrane region" description="Helical" evidence="9">
    <location>
        <begin position="87"/>
        <end position="109"/>
    </location>
</feature>
<evidence type="ECO:0000256" key="11">
    <source>
        <dbReference type="RuleBase" id="RU004181"/>
    </source>
</evidence>